<dbReference type="InterPro" id="IPR050095">
    <property type="entry name" value="ECF_ABC_transporter_ATP-bd"/>
</dbReference>
<evidence type="ECO:0000256" key="3">
    <source>
        <dbReference type="ARBA" id="ARBA00022448"/>
    </source>
</evidence>
<evidence type="ECO:0000256" key="2">
    <source>
        <dbReference type="ARBA" id="ARBA00005417"/>
    </source>
</evidence>
<evidence type="ECO:0000256" key="5">
    <source>
        <dbReference type="ARBA" id="ARBA00022741"/>
    </source>
</evidence>
<dbReference type="PANTHER" id="PTHR43553">
    <property type="entry name" value="HEAVY METAL TRANSPORTER"/>
    <property type="match status" value="1"/>
</dbReference>
<dbReference type="EMBL" id="CP015108">
    <property type="protein sequence ID" value="ARF13018.1"/>
    <property type="molecule type" value="Genomic_DNA"/>
</dbReference>
<dbReference type="NCBIfam" id="NF010167">
    <property type="entry name" value="PRK13648.1"/>
    <property type="match status" value="2"/>
</dbReference>
<keyword evidence="5" id="KW-0547">Nucleotide-binding</keyword>
<evidence type="ECO:0000256" key="1">
    <source>
        <dbReference type="ARBA" id="ARBA00004202"/>
    </source>
</evidence>
<keyword evidence="6" id="KW-0067">ATP-binding</keyword>
<proteinExistence type="inferred from homology"/>
<dbReference type="InterPro" id="IPR017871">
    <property type="entry name" value="ABC_transporter-like_CS"/>
</dbReference>
<dbReference type="SMART" id="SM00382">
    <property type="entry name" value="AAA"/>
    <property type="match status" value="2"/>
</dbReference>
<dbReference type="RefSeq" id="WP_029053759.1">
    <property type="nucleotide sequence ID" value="NZ_CP015108.1"/>
</dbReference>
<dbReference type="SUPFAM" id="SSF52540">
    <property type="entry name" value="P-loop containing nucleoside triphosphate hydrolases"/>
    <property type="match status" value="2"/>
</dbReference>
<organism evidence="10 11">
    <name type="scientific">Sporosarcina ureae</name>
    <dbReference type="NCBI Taxonomy" id="1571"/>
    <lineage>
        <taxon>Bacteria</taxon>
        <taxon>Bacillati</taxon>
        <taxon>Bacillota</taxon>
        <taxon>Bacilli</taxon>
        <taxon>Bacillales</taxon>
        <taxon>Caryophanaceae</taxon>
        <taxon>Sporosarcina</taxon>
    </lineage>
</organism>
<dbReference type="PROSITE" id="PS50893">
    <property type="entry name" value="ABC_TRANSPORTER_2"/>
    <property type="match status" value="2"/>
</dbReference>
<dbReference type="Gene3D" id="3.40.50.300">
    <property type="entry name" value="P-loop containing nucleotide triphosphate hydrolases"/>
    <property type="match status" value="2"/>
</dbReference>
<keyword evidence="3" id="KW-0813">Transport</keyword>
<dbReference type="Pfam" id="PF00005">
    <property type="entry name" value="ABC_tran"/>
    <property type="match status" value="2"/>
</dbReference>
<dbReference type="InterPro" id="IPR003593">
    <property type="entry name" value="AAA+_ATPase"/>
</dbReference>
<keyword evidence="8" id="KW-0472">Membrane</keyword>
<keyword evidence="4" id="KW-1003">Cell membrane</keyword>
<dbReference type="InterPro" id="IPR015856">
    <property type="entry name" value="ABC_transpr_CbiO/EcfA_su"/>
</dbReference>
<sequence>MAILTVENLNFRYEEHHVLQDVSFWIKRGEFVTLFGPTGSGKSTLLKMLKREMRPNGKLSGTVYFNGEKFDELPASTTATAIGYMMQNPDEQMVMEKVWQELAFGLENMGVSTEDMQRKIAEVASFFGIQNWLHDSMSDLSGGQKQLVNLAAVLAMEPDILLLDEPTSQLDPIAASEFLSLLEKINRELGMTMLIVEHRLEELLPVCDRVLYMENGSLLYDTTPKSIGNSLLEHPMLDALTTAMRVYYKLGFRDETPITVRDGIDFIRHYQPAVLPTEPMKKKHPPLITVKNLYFRYNRKSDDLLADMTFTVHRGEIFTIVGGNGVGKSSLLKVLAGLHKPYAGKVWFDDVAPGKWKGNIVLLPQNPQALFMYSTVKEELIHAVPVQKLPKEQRESIVSSMMKQLHIEHLSERNPFDLSGGEQQKTALAKLLLHKPDILLLDEPTKGMDVMSKQEVTQLIRTLQKQHITTIIVTHDIEFAAEVSTRVGMLFDQSLIGINHPKTFFTSNRFYTTAASKIARGLFPYAITAEDIVTAVNLNNRRN</sequence>
<evidence type="ECO:0000256" key="8">
    <source>
        <dbReference type="ARBA" id="ARBA00023136"/>
    </source>
</evidence>
<evidence type="ECO:0000256" key="4">
    <source>
        <dbReference type="ARBA" id="ARBA00022475"/>
    </source>
</evidence>
<evidence type="ECO:0000256" key="7">
    <source>
        <dbReference type="ARBA" id="ARBA00022967"/>
    </source>
</evidence>
<dbReference type="Proteomes" id="UP000192486">
    <property type="component" value="Chromosome"/>
</dbReference>
<keyword evidence="11" id="KW-1185">Reference proteome</keyword>
<dbReference type="PANTHER" id="PTHR43553:SF27">
    <property type="entry name" value="ENERGY-COUPLING FACTOR TRANSPORTER ATP-BINDING PROTEIN ECFA2"/>
    <property type="match status" value="1"/>
</dbReference>
<dbReference type="CDD" id="cd03225">
    <property type="entry name" value="ABC_cobalt_CbiO_domain1"/>
    <property type="match status" value="2"/>
</dbReference>
<name>A0ABN4YV07_SPOUR</name>
<comment type="subcellular location">
    <subcellularLocation>
        <location evidence="1">Cell membrane</location>
        <topology evidence="1">Peripheral membrane protein</topology>
    </subcellularLocation>
</comment>
<reference evidence="10 11" key="1">
    <citation type="submission" date="2016-04" db="EMBL/GenBank/DDBJ databases">
        <title>Comparative Genomics and Epigenetics of Sporosarcina ureae.</title>
        <authorList>
            <person name="Oliver A.S."/>
            <person name="Cooper K.K."/>
        </authorList>
    </citation>
    <scope>NUCLEOTIDE SEQUENCE [LARGE SCALE GENOMIC DNA]</scope>
    <source>
        <strain evidence="10 11">S204</strain>
    </source>
</reference>
<feature type="domain" description="ABC transporter" evidence="9">
    <location>
        <begin position="288"/>
        <end position="517"/>
    </location>
</feature>
<evidence type="ECO:0000313" key="10">
    <source>
        <dbReference type="EMBL" id="ARF13018.1"/>
    </source>
</evidence>
<dbReference type="PROSITE" id="PS00211">
    <property type="entry name" value="ABC_TRANSPORTER_1"/>
    <property type="match status" value="1"/>
</dbReference>
<evidence type="ECO:0000313" key="11">
    <source>
        <dbReference type="Proteomes" id="UP000192486"/>
    </source>
</evidence>
<protein>
    <recommendedName>
        <fullName evidence="9">ABC transporter domain-containing protein</fullName>
    </recommendedName>
</protein>
<gene>
    <name evidence="10" type="ORF">SporoS204_01790</name>
</gene>
<evidence type="ECO:0000259" key="9">
    <source>
        <dbReference type="PROSITE" id="PS50893"/>
    </source>
</evidence>
<keyword evidence="7" id="KW-1278">Translocase</keyword>
<accession>A0ABN4YV07</accession>
<comment type="similarity">
    <text evidence="2">Belongs to the ABC transporter superfamily.</text>
</comment>
<feature type="domain" description="ABC transporter" evidence="9">
    <location>
        <begin position="4"/>
        <end position="240"/>
    </location>
</feature>
<dbReference type="InterPro" id="IPR003439">
    <property type="entry name" value="ABC_transporter-like_ATP-bd"/>
</dbReference>
<dbReference type="InterPro" id="IPR027417">
    <property type="entry name" value="P-loop_NTPase"/>
</dbReference>
<evidence type="ECO:0000256" key="6">
    <source>
        <dbReference type="ARBA" id="ARBA00022840"/>
    </source>
</evidence>